<protein>
    <submittedName>
        <fullName evidence="1">Uncharacterized protein</fullName>
    </submittedName>
</protein>
<proteinExistence type="predicted"/>
<accession>A0A8K1GBD4</accession>
<dbReference type="OrthoDB" id="276744at2759"/>
<evidence type="ECO:0000313" key="2">
    <source>
        <dbReference type="Proteomes" id="UP000796761"/>
    </source>
</evidence>
<name>A0A8K1GBD4_9PASS</name>
<dbReference type="AlphaFoldDB" id="A0A8K1GBD4"/>
<dbReference type="EMBL" id="SWJQ01000391">
    <property type="protein sequence ID" value="TRZ15008.1"/>
    <property type="molecule type" value="Genomic_DNA"/>
</dbReference>
<sequence>MRADLLGSSSVKKDLGVLVDEKPSMSQQCVLVSKKANDVLGCIRKNIASRLKKTILLVYSDHKRDKELLERVQWRATRMVRGLELLSYEERLQELGVFGLEKRRLREDFINT</sequence>
<organism evidence="1 2">
    <name type="scientific">Zosterops borbonicus</name>
    <dbReference type="NCBI Taxonomy" id="364589"/>
    <lineage>
        <taxon>Eukaryota</taxon>
        <taxon>Metazoa</taxon>
        <taxon>Chordata</taxon>
        <taxon>Craniata</taxon>
        <taxon>Vertebrata</taxon>
        <taxon>Euteleostomi</taxon>
        <taxon>Archelosauria</taxon>
        <taxon>Archosauria</taxon>
        <taxon>Dinosauria</taxon>
        <taxon>Saurischia</taxon>
        <taxon>Theropoda</taxon>
        <taxon>Coelurosauria</taxon>
        <taxon>Aves</taxon>
        <taxon>Neognathae</taxon>
        <taxon>Neoaves</taxon>
        <taxon>Telluraves</taxon>
        <taxon>Australaves</taxon>
        <taxon>Passeriformes</taxon>
        <taxon>Sylvioidea</taxon>
        <taxon>Zosteropidae</taxon>
        <taxon>Zosterops</taxon>
    </lineage>
</organism>
<comment type="caution">
    <text evidence="1">The sequence shown here is derived from an EMBL/GenBank/DDBJ whole genome shotgun (WGS) entry which is preliminary data.</text>
</comment>
<gene>
    <name evidence="1" type="ORF">HGM15179_012106</name>
</gene>
<evidence type="ECO:0000313" key="1">
    <source>
        <dbReference type="EMBL" id="TRZ15008.1"/>
    </source>
</evidence>
<dbReference type="Proteomes" id="UP000796761">
    <property type="component" value="Unassembled WGS sequence"/>
</dbReference>
<keyword evidence="2" id="KW-1185">Reference proteome</keyword>
<reference evidence="1" key="1">
    <citation type="submission" date="2019-04" db="EMBL/GenBank/DDBJ databases">
        <title>Genome assembly of Zosterops borbonicus 15179.</title>
        <authorList>
            <person name="Leroy T."/>
            <person name="Anselmetti Y."/>
            <person name="Tilak M.-K."/>
            <person name="Nabholz B."/>
        </authorList>
    </citation>
    <scope>NUCLEOTIDE SEQUENCE</scope>
    <source>
        <strain evidence="1">HGM_15179</strain>
        <tissue evidence="1">Muscle</tissue>
    </source>
</reference>